<evidence type="ECO:0000313" key="2">
    <source>
        <dbReference type="EMBL" id="KAE9533044.1"/>
    </source>
</evidence>
<dbReference type="AlphaFoldDB" id="A0A6G0TJQ5"/>
<gene>
    <name evidence="2" type="ORF">AGLY_009472</name>
</gene>
<sequence length="323" mass="36150">MMIKNVGGRRKKLDSKTKKKKTPLIWWIGINHMQEQTYFILVGLLPKCRNFFRSLLETTIFINKSLITKVSTCILSLKMKIVLPQFILLQVTYYPLSSDVLCRILISCTLLTASVKSELKLNCIYRKNCLIHTGCSGAWLKPDQPDWSEGHPLKSDILGITTVYFPVSSSSQYIMSLINCFAVVFAASACALAALFVVTIVNSVACVLKCSRKRENRGDEQTYARGTGLSAPTLHPSNGLDPVRRNATNLLWRSGSARRANNNNNKQPAARRLVAERCPNKPVVYSRDPTIDIGAHDHACSAPLVYSTGESKRYCRRIIRTPI</sequence>
<feature type="transmembrane region" description="Helical" evidence="1">
    <location>
        <begin position="181"/>
        <end position="208"/>
    </location>
</feature>
<keyword evidence="1" id="KW-0812">Transmembrane</keyword>
<keyword evidence="1" id="KW-0472">Membrane</keyword>
<evidence type="ECO:0000256" key="1">
    <source>
        <dbReference type="SAM" id="Phobius"/>
    </source>
</evidence>
<protein>
    <submittedName>
        <fullName evidence="2">Uncharacterized protein</fullName>
    </submittedName>
</protein>
<keyword evidence="1" id="KW-1133">Transmembrane helix</keyword>
<keyword evidence="3" id="KW-1185">Reference proteome</keyword>
<dbReference type="EMBL" id="VYZN01000037">
    <property type="protein sequence ID" value="KAE9533044.1"/>
    <property type="molecule type" value="Genomic_DNA"/>
</dbReference>
<evidence type="ECO:0000313" key="3">
    <source>
        <dbReference type="Proteomes" id="UP000475862"/>
    </source>
</evidence>
<accession>A0A6G0TJQ5</accession>
<proteinExistence type="predicted"/>
<name>A0A6G0TJQ5_APHGL</name>
<dbReference type="Proteomes" id="UP000475862">
    <property type="component" value="Unassembled WGS sequence"/>
</dbReference>
<reference evidence="2 3" key="1">
    <citation type="submission" date="2019-08" db="EMBL/GenBank/DDBJ databases">
        <title>The genome of the soybean aphid Biotype 1, its phylome, world population structure and adaptation to the North American continent.</title>
        <authorList>
            <person name="Giordano R."/>
            <person name="Donthu R.K."/>
            <person name="Hernandez A.G."/>
            <person name="Wright C.L."/>
            <person name="Zimin A.V."/>
        </authorList>
    </citation>
    <scope>NUCLEOTIDE SEQUENCE [LARGE SCALE GENOMIC DNA]</scope>
    <source>
        <tissue evidence="2">Whole aphids</tissue>
    </source>
</reference>
<organism evidence="2 3">
    <name type="scientific">Aphis glycines</name>
    <name type="common">Soybean aphid</name>
    <dbReference type="NCBI Taxonomy" id="307491"/>
    <lineage>
        <taxon>Eukaryota</taxon>
        <taxon>Metazoa</taxon>
        <taxon>Ecdysozoa</taxon>
        <taxon>Arthropoda</taxon>
        <taxon>Hexapoda</taxon>
        <taxon>Insecta</taxon>
        <taxon>Pterygota</taxon>
        <taxon>Neoptera</taxon>
        <taxon>Paraneoptera</taxon>
        <taxon>Hemiptera</taxon>
        <taxon>Sternorrhyncha</taxon>
        <taxon>Aphidomorpha</taxon>
        <taxon>Aphidoidea</taxon>
        <taxon>Aphididae</taxon>
        <taxon>Aphidini</taxon>
        <taxon>Aphis</taxon>
        <taxon>Aphis</taxon>
    </lineage>
</organism>
<comment type="caution">
    <text evidence="2">The sequence shown here is derived from an EMBL/GenBank/DDBJ whole genome shotgun (WGS) entry which is preliminary data.</text>
</comment>